<dbReference type="EMBL" id="WAJS01000017">
    <property type="protein sequence ID" value="KAB1647958.1"/>
    <property type="molecule type" value="Genomic_DNA"/>
</dbReference>
<dbReference type="GO" id="GO:0003677">
    <property type="term" value="F:DNA binding"/>
    <property type="evidence" value="ECO:0007669"/>
    <property type="project" value="UniProtKB-KW"/>
</dbReference>
<organism evidence="2 3">
    <name type="scientific">Adlercreutzia muris</name>
    <dbReference type="NCBI Taxonomy" id="1796610"/>
    <lineage>
        <taxon>Bacteria</taxon>
        <taxon>Bacillati</taxon>
        <taxon>Actinomycetota</taxon>
        <taxon>Coriobacteriia</taxon>
        <taxon>Eggerthellales</taxon>
        <taxon>Eggerthellaceae</taxon>
        <taxon>Adlercreutzia</taxon>
    </lineage>
</organism>
<evidence type="ECO:0000313" key="3">
    <source>
        <dbReference type="Proteomes" id="UP000479639"/>
    </source>
</evidence>
<keyword evidence="3" id="KW-1185">Reference proteome</keyword>
<name>A0A7C8FLC9_9ACTN</name>
<dbReference type="Proteomes" id="UP000479639">
    <property type="component" value="Unassembled WGS sequence"/>
</dbReference>
<dbReference type="AlphaFoldDB" id="A0A7C8FLC9"/>
<protein>
    <submittedName>
        <fullName evidence="2">DNA-binding protein</fullName>
    </submittedName>
</protein>
<evidence type="ECO:0000313" key="2">
    <source>
        <dbReference type="EMBL" id="KAB1647958.1"/>
    </source>
</evidence>
<sequence length="147" mass="16092">MLHVYEFEVFEDEGVMVALPFDMDGGTQGTDFAEACEMAADWLKIEMEHRAMRGLEFPEATFGNEPREGGRTVIVAVDAGKETVPRMTAAAAARELGVTPGRVSQMVRAGQLETFKMDGRTWLTRGSVEARKEEAPQAGRPKKAVTA</sequence>
<keyword evidence="2" id="KW-0238">DNA-binding</keyword>
<dbReference type="RefSeq" id="WP_151430610.1">
    <property type="nucleotide sequence ID" value="NZ_JANJZI010000003.1"/>
</dbReference>
<accession>A0A7C8FLC9</accession>
<gene>
    <name evidence="2" type="ORF">F8D48_06610</name>
</gene>
<comment type="caution">
    <text evidence="2">The sequence shown here is derived from an EMBL/GenBank/DDBJ whole genome shotgun (WGS) entry which is preliminary data.</text>
</comment>
<proteinExistence type="predicted"/>
<feature type="region of interest" description="Disordered" evidence="1">
    <location>
        <begin position="126"/>
        <end position="147"/>
    </location>
</feature>
<evidence type="ECO:0000256" key="1">
    <source>
        <dbReference type="SAM" id="MobiDB-lite"/>
    </source>
</evidence>
<reference evidence="2 3" key="1">
    <citation type="submission" date="2019-09" db="EMBL/GenBank/DDBJ databases">
        <title>Whole genome shotgun sequencing (WGS) of Ellagibacter isourolithinifaciens DSM 104140(T) and Adlercreutzia muris DSM 29508(T).</title>
        <authorList>
            <person name="Stoll D.A."/>
            <person name="Danylec N."/>
            <person name="Huch M."/>
        </authorList>
    </citation>
    <scope>NUCLEOTIDE SEQUENCE [LARGE SCALE GENOMIC DNA]</scope>
    <source>
        <strain evidence="2 3">DSM 29508</strain>
    </source>
</reference>